<accession>A0A9X4SA94</accession>
<name>A0A9X4SA94_9BURK</name>
<reference evidence="1" key="1">
    <citation type="submission" date="2013-01" db="EMBL/GenBank/DDBJ databases">
        <title>Genome draft of Hydrogenophaga taeniospiralis 2K1.</title>
        <authorList>
            <person name="Gomila M."/>
            <person name="Lalucat J."/>
        </authorList>
    </citation>
    <scope>NUCLEOTIDE SEQUENCE</scope>
    <source>
        <strain evidence="1">CCUG 15921</strain>
    </source>
</reference>
<dbReference type="AlphaFoldDB" id="A0A9X4SA94"/>
<dbReference type="Proteomes" id="UP001152876">
    <property type="component" value="Unassembled WGS sequence"/>
</dbReference>
<organism evidence="1 2">
    <name type="scientific">Hydrogenophaga taeniospiralis CCUG 15921</name>
    <dbReference type="NCBI Taxonomy" id="1281780"/>
    <lineage>
        <taxon>Bacteria</taxon>
        <taxon>Pseudomonadati</taxon>
        <taxon>Pseudomonadota</taxon>
        <taxon>Betaproteobacteria</taxon>
        <taxon>Burkholderiales</taxon>
        <taxon>Comamonadaceae</taxon>
        <taxon>Hydrogenophaga</taxon>
    </lineage>
</organism>
<dbReference type="RefSeq" id="WP_423785904.1">
    <property type="nucleotide sequence ID" value="NZ_AOGK01000024.1"/>
</dbReference>
<keyword evidence="2" id="KW-1185">Reference proteome</keyword>
<proteinExistence type="predicted"/>
<protein>
    <submittedName>
        <fullName evidence="1">Uncharacterized protein</fullName>
    </submittedName>
</protein>
<dbReference type="EMBL" id="AOGK01000024">
    <property type="protein sequence ID" value="MDG5977675.1"/>
    <property type="molecule type" value="Genomic_DNA"/>
</dbReference>
<gene>
    <name evidence="1" type="ORF">H010_20636</name>
</gene>
<evidence type="ECO:0000313" key="1">
    <source>
        <dbReference type="EMBL" id="MDG5977675.1"/>
    </source>
</evidence>
<comment type="caution">
    <text evidence="1">The sequence shown here is derived from an EMBL/GenBank/DDBJ whole genome shotgun (WGS) entry which is preliminary data.</text>
</comment>
<evidence type="ECO:0000313" key="2">
    <source>
        <dbReference type="Proteomes" id="UP001152876"/>
    </source>
</evidence>
<sequence>MAFCQFAVGDAAWSISANEVLEGESTVEARGLVKLLMGPGADDLDADASPATGFADYDPRAMHHSAFLRA</sequence>